<accession>A0ACC2VFL8</accession>
<evidence type="ECO:0000313" key="2">
    <source>
        <dbReference type="Proteomes" id="UP001227268"/>
    </source>
</evidence>
<evidence type="ECO:0000313" key="1">
    <source>
        <dbReference type="EMBL" id="KAJ9098107.1"/>
    </source>
</evidence>
<organism evidence="1 2">
    <name type="scientific">Naganishia friedmannii</name>
    <dbReference type="NCBI Taxonomy" id="89922"/>
    <lineage>
        <taxon>Eukaryota</taxon>
        <taxon>Fungi</taxon>
        <taxon>Dikarya</taxon>
        <taxon>Basidiomycota</taxon>
        <taxon>Agaricomycotina</taxon>
        <taxon>Tremellomycetes</taxon>
        <taxon>Filobasidiales</taxon>
        <taxon>Filobasidiaceae</taxon>
        <taxon>Naganishia</taxon>
    </lineage>
</organism>
<gene>
    <name evidence="1" type="ORF">QFC21_004436</name>
</gene>
<name>A0ACC2VFL8_9TREE</name>
<protein>
    <submittedName>
        <fullName evidence="1">Uncharacterized protein</fullName>
    </submittedName>
</protein>
<dbReference type="Proteomes" id="UP001227268">
    <property type="component" value="Unassembled WGS sequence"/>
</dbReference>
<sequence>MSEHDAMSVEPEQARAPSASTLAGASASLPLSPATPSAIPSHVQSSFGGVGSPYAYSPVTSSRRRGRPKKYHTPEDRQAEKNRRRRERERARKAGEDPIDVPPRSANYTAPKPYDRDYGKYDISDPDAMTARDVVVDWLATDDTYIKWLQASTFMDKAVLTKQIQDRLAEHGMLERDASSLRQHIGILMKGCEDAKKFEKDGTSTNIPISDTKRFNYLLSTGISQEEAYTRFRWPYYQKLKHLALQITVPPPPVYPPPQPTYSQPSMTQSQTQGASGSRAMPVLAHQDNGHDNGQSMDFDDSMNISHNWDGPGNSPSPPVDFSGRAGPSQRPAAASNPFPLPPTQLSPLNTPKHETQEPRQSVAARAEMLAIERERWELQKQEARQKLELEKEQMRRNERIQEQESHIQLVKMFRGLIADGLTKNQAGRVVWREKWSAIKAEMDQDDE</sequence>
<keyword evidence="2" id="KW-1185">Reference proteome</keyword>
<dbReference type="EMBL" id="JASBWT010000015">
    <property type="protein sequence ID" value="KAJ9098107.1"/>
    <property type="molecule type" value="Genomic_DNA"/>
</dbReference>
<comment type="caution">
    <text evidence="1">The sequence shown here is derived from an EMBL/GenBank/DDBJ whole genome shotgun (WGS) entry which is preliminary data.</text>
</comment>
<reference evidence="1" key="1">
    <citation type="submission" date="2023-04" db="EMBL/GenBank/DDBJ databases">
        <title>Draft Genome sequencing of Naganishia species isolated from polar environments using Oxford Nanopore Technology.</title>
        <authorList>
            <person name="Leo P."/>
            <person name="Venkateswaran K."/>
        </authorList>
    </citation>
    <scope>NUCLEOTIDE SEQUENCE</scope>
    <source>
        <strain evidence="1">MNA-CCFEE 5423</strain>
    </source>
</reference>
<proteinExistence type="predicted"/>